<name>A0A4R6R8M4_9BURK</name>
<dbReference type="InterPro" id="IPR047057">
    <property type="entry name" value="MerR_fam"/>
</dbReference>
<feature type="region of interest" description="Disordered" evidence="2">
    <location>
        <begin position="1"/>
        <end position="29"/>
    </location>
</feature>
<accession>A0A4R6R8M4</accession>
<dbReference type="GO" id="GO:0003677">
    <property type="term" value="F:DNA binding"/>
    <property type="evidence" value="ECO:0007669"/>
    <property type="project" value="UniProtKB-KW"/>
</dbReference>
<sequence>MPGSITPPHRRSKARTATAKPAPAESHVASAVGAPDMTVDALAARTGVSVRNIRAYQTAGLMPPPRLQGRVAFYDAEHQGKLELIRDLRQQGFRLEAIRAMLLDTPDGAWSEYALISGLFSTTFFTVEKPQRKAISEMASHWATPATPEQKARLSQNGLYRPIGPDEVEMLSPALERIGIQLAELDVPLDTVLDLQDKLIDHSRAIAKVYVEQLFLALLKNLASSAQDQRPSGKAPDVRLAETMKSLFERLRPLAIGSVSAAFPVILQQEFDRSVQKAMKKAPR</sequence>
<feature type="domain" description="HTH merR-type" evidence="3">
    <location>
        <begin position="36"/>
        <end position="104"/>
    </location>
</feature>
<evidence type="ECO:0000313" key="4">
    <source>
        <dbReference type="EMBL" id="TDP82145.1"/>
    </source>
</evidence>
<reference evidence="4 5" key="1">
    <citation type="submission" date="2019-03" db="EMBL/GenBank/DDBJ databases">
        <title>Genomic Encyclopedia of Type Strains, Phase IV (KMG-IV): sequencing the most valuable type-strain genomes for metagenomic binning, comparative biology and taxonomic classification.</title>
        <authorList>
            <person name="Goeker M."/>
        </authorList>
    </citation>
    <scope>NUCLEOTIDE SEQUENCE [LARGE SCALE GENOMIC DNA]</scope>
    <source>
        <strain evidence="4 5">DSM 11901</strain>
    </source>
</reference>
<protein>
    <submittedName>
        <fullName evidence="4">MerR-like DNA binding protein</fullName>
    </submittedName>
</protein>
<feature type="compositionally biased region" description="Low complexity" evidence="2">
    <location>
        <begin position="15"/>
        <end position="24"/>
    </location>
</feature>
<evidence type="ECO:0000313" key="5">
    <source>
        <dbReference type="Proteomes" id="UP000294593"/>
    </source>
</evidence>
<evidence type="ECO:0000259" key="3">
    <source>
        <dbReference type="PROSITE" id="PS50937"/>
    </source>
</evidence>
<evidence type="ECO:0000256" key="2">
    <source>
        <dbReference type="SAM" id="MobiDB-lite"/>
    </source>
</evidence>
<dbReference type="EMBL" id="SNXW01000006">
    <property type="protein sequence ID" value="TDP82145.1"/>
    <property type="molecule type" value="Genomic_DNA"/>
</dbReference>
<dbReference type="OrthoDB" id="6716891at2"/>
<dbReference type="Gene3D" id="1.10.1660.10">
    <property type="match status" value="1"/>
</dbReference>
<dbReference type="RefSeq" id="WP_133609323.1">
    <property type="nucleotide sequence ID" value="NZ_SNXW01000006.1"/>
</dbReference>
<comment type="caution">
    <text evidence="4">The sequence shown here is derived from an EMBL/GenBank/DDBJ whole genome shotgun (WGS) entry which is preliminary data.</text>
</comment>
<dbReference type="PROSITE" id="PS50937">
    <property type="entry name" value="HTH_MERR_2"/>
    <property type="match status" value="1"/>
</dbReference>
<dbReference type="InterPro" id="IPR000551">
    <property type="entry name" value="MerR-type_HTH_dom"/>
</dbReference>
<organism evidence="4 5">
    <name type="scientific">Aquabacterium commune</name>
    <dbReference type="NCBI Taxonomy" id="70586"/>
    <lineage>
        <taxon>Bacteria</taxon>
        <taxon>Pseudomonadati</taxon>
        <taxon>Pseudomonadota</taxon>
        <taxon>Betaproteobacteria</taxon>
        <taxon>Burkholderiales</taxon>
        <taxon>Aquabacterium</taxon>
    </lineage>
</organism>
<dbReference type="SMART" id="SM00422">
    <property type="entry name" value="HTH_MERR"/>
    <property type="match status" value="1"/>
</dbReference>
<dbReference type="GO" id="GO:0003700">
    <property type="term" value="F:DNA-binding transcription factor activity"/>
    <property type="evidence" value="ECO:0007669"/>
    <property type="project" value="InterPro"/>
</dbReference>
<proteinExistence type="predicted"/>
<evidence type="ECO:0000256" key="1">
    <source>
        <dbReference type="ARBA" id="ARBA00023125"/>
    </source>
</evidence>
<gene>
    <name evidence="4" type="ORF">EV672_106101</name>
</gene>
<dbReference type="PANTHER" id="PTHR30204:SF93">
    <property type="entry name" value="HTH MERR-TYPE DOMAIN-CONTAINING PROTEIN"/>
    <property type="match status" value="1"/>
</dbReference>
<dbReference type="Pfam" id="PF13411">
    <property type="entry name" value="MerR_1"/>
    <property type="match status" value="1"/>
</dbReference>
<dbReference type="Proteomes" id="UP000294593">
    <property type="component" value="Unassembled WGS sequence"/>
</dbReference>
<keyword evidence="5" id="KW-1185">Reference proteome</keyword>
<keyword evidence="1" id="KW-0238">DNA-binding</keyword>
<dbReference type="PANTHER" id="PTHR30204">
    <property type="entry name" value="REDOX-CYCLING DRUG-SENSING TRANSCRIPTIONAL ACTIVATOR SOXR"/>
    <property type="match status" value="1"/>
</dbReference>
<dbReference type="AlphaFoldDB" id="A0A4R6R8M4"/>
<dbReference type="InterPro" id="IPR009061">
    <property type="entry name" value="DNA-bd_dom_put_sf"/>
</dbReference>
<dbReference type="SUPFAM" id="SSF46955">
    <property type="entry name" value="Putative DNA-binding domain"/>
    <property type="match status" value="1"/>
</dbReference>